<gene>
    <name evidence="6" type="ORF">HDA32_002742</name>
</gene>
<organism evidence="6 7">
    <name type="scientific">Spinactinospora alkalitolerans</name>
    <dbReference type="NCBI Taxonomy" id="687207"/>
    <lineage>
        <taxon>Bacteria</taxon>
        <taxon>Bacillati</taxon>
        <taxon>Actinomycetota</taxon>
        <taxon>Actinomycetes</taxon>
        <taxon>Streptosporangiales</taxon>
        <taxon>Nocardiopsidaceae</taxon>
        <taxon>Spinactinospora</taxon>
    </lineage>
</organism>
<dbReference type="AlphaFoldDB" id="A0A852TXG9"/>
<dbReference type="Pfam" id="PF12706">
    <property type="entry name" value="Lactamase_B_2"/>
    <property type="match status" value="1"/>
</dbReference>
<protein>
    <submittedName>
        <fullName evidence="6">Ribonuclease BN (tRNA processing enzyme)</fullName>
    </submittedName>
</protein>
<evidence type="ECO:0000256" key="3">
    <source>
        <dbReference type="SAM" id="MobiDB-lite"/>
    </source>
</evidence>
<dbReference type="Gene3D" id="3.60.15.10">
    <property type="entry name" value="Ribonuclease Z/Hydroxyacylglutathione hydrolase-like"/>
    <property type="match status" value="1"/>
</dbReference>
<evidence type="ECO:0000256" key="2">
    <source>
        <dbReference type="ARBA" id="ARBA00022801"/>
    </source>
</evidence>
<dbReference type="InterPro" id="IPR001279">
    <property type="entry name" value="Metallo-B-lactamas"/>
</dbReference>
<reference evidence="6 7" key="1">
    <citation type="submission" date="2020-07" db="EMBL/GenBank/DDBJ databases">
        <title>Sequencing the genomes of 1000 actinobacteria strains.</title>
        <authorList>
            <person name="Klenk H.-P."/>
        </authorList>
    </citation>
    <scope>NUCLEOTIDE SEQUENCE [LARGE SCALE GENOMIC DNA]</scope>
    <source>
        <strain evidence="6 7">CXB654</strain>
    </source>
</reference>
<keyword evidence="2" id="KW-0378">Hydrolase</keyword>
<feature type="region of interest" description="Disordered" evidence="3">
    <location>
        <begin position="106"/>
        <end position="126"/>
    </location>
</feature>
<dbReference type="Proteomes" id="UP000589036">
    <property type="component" value="Unassembled WGS sequence"/>
</dbReference>
<evidence type="ECO:0000256" key="1">
    <source>
        <dbReference type="ARBA" id="ARBA00022759"/>
    </source>
</evidence>
<keyword evidence="7" id="KW-1185">Reference proteome</keyword>
<dbReference type="CDD" id="cd07719">
    <property type="entry name" value="arylsulfatase_AtsA-like_MBL-fold"/>
    <property type="match status" value="1"/>
</dbReference>
<dbReference type="PANTHER" id="PTHR46018">
    <property type="entry name" value="ZINC PHOSPHODIESTERASE ELAC PROTEIN 1"/>
    <property type="match status" value="1"/>
</dbReference>
<sequence length="334" mass="36691">MMMSGSAEVVLLGTSGGPRWRRDRTGIASAVVVGDAVYLVDCGYGVGRQMIRAGFGMDRLRGIFVTHMHSDHTVDFLSLLLYGWYENLEGVDRPVTALGPGDRGTVPPASPHAVKTPPTFSPQEPTPGLSGMARHLMRAYATDINDRLRDNLRRHPDELLSVRDIELPGDVGFHPDTNPCPPMRPFDIYEDDRVRVTATLVQHSPIAPAYAFRFDTDNGSVTFSGDTGVCNNLLGLASDTDVLVHEVIDEQWVHQRYENGRTEQQRSMIDHHLTAHTSIPDTGRVAEKAGARTLALNHFVPGELETPRWHTAGAYFSGNLVIGQDLHRIPLGGS</sequence>
<dbReference type="InterPro" id="IPR036866">
    <property type="entry name" value="RibonucZ/Hydroxyglut_hydro"/>
</dbReference>
<evidence type="ECO:0000259" key="5">
    <source>
        <dbReference type="Pfam" id="PF12706"/>
    </source>
</evidence>
<keyword evidence="1" id="KW-0540">Nuclease</keyword>
<dbReference type="PANTHER" id="PTHR46018:SF2">
    <property type="entry name" value="ZINC PHOSPHODIESTERASE ELAC PROTEIN 1"/>
    <property type="match status" value="1"/>
</dbReference>
<evidence type="ECO:0000313" key="6">
    <source>
        <dbReference type="EMBL" id="NYE47622.1"/>
    </source>
</evidence>
<feature type="domain" description="Metallo-beta-lactamase" evidence="5">
    <location>
        <begin position="173"/>
        <end position="299"/>
    </location>
</feature>
<evidence type="ECO:0000259" key="4">
    <source>
        <dbReference type="Pfam" id="PF00753"/>
    </source>
</evidence>
<dbReference type="RefSeq" id="WP_179643529.1">
    <property type="nucleotide sequence ID" value="NZ_BAAAYY010000015.1"/>
</dbReference>
<keyword evidence="1" id="KW-0255">Endonuclease</keyword>
<feature type="domain" description="Metallo-beta-lactamase" evidence="4">
    <location>
        <begin position="29"/>
        <end position="80"/>
    </location>
</feature>
<dbReference type="InterPro" id="IPR044094">
    <property type="entry name" value="AtsA-like_MBL-fold"/>
</dbReference>
<name>A0A852TXG9_9ACTN</name>
<proteinExistence type="predicted"/>
<comment type="caution">
    <text evidence="6">The sequence shown here is derived from an EMBL/GenBank/DDBJ whole genome shotgun (WGS) entry which is preliminary data.</text>
</comment>
<dbReference type="SUPFAM" id="SSF56281">
    <property type="entry name" value="Metallo-hydrolase/oxidoreductase"/>
    <property type="match status" value="1"/>
</dbReference>
<accession>A0A852TXG9</accession>
<evidence type="ECO:0000313" key="7">
    <source>
        <dbReference type="Proteomes" id="UP000589036"/>
    </source>
</evidence>
<dbReference type="EMBL" id="JACCCC010000001">
    <property type="protein sequence ID" value="NYE47622.1"/>
    <property type="molecule type" value="Genomic_DNA"/>
</dbReference>
<dbReference type="GO" id="GO:0042781">
    <property type="term" value="F:3'-tRNA processing endoribonuclease activity"/>
    <property type="evidence" value="ECO:0007669"/>
    <property type="project" value="TreeGrafter"/>
</dbReference>
<dbReference type="Pfam" id="PF00753">
    <property type="entry name" value="Lactamase_B"/>
    <property type="match status" value="1"/>
</dbReference>